<evidence type="ECO:0000313" key="2">
    <source>
        <dbReference type="EMBL" id="SHM40118.1"/>
    </source>
</evidence>
<accession>A0A1M7IHN6</accession>
<protein>
    <recommendedName>
        <fullName evidence="4">50S ribosomal protein L35</fullName>
    </recommendedName>
</protein>
<reference evidence="2 3" key="1">
    <citation type="submission" date="2016-11" db="EMBL/GenBank/DDBJ databases">
        <authorList>
            <person name="Jaros S."/>
            <person name="Januszkiewicz K."/>
            <person name="Wedrychowicz H."/>
        </authorList>
    </citation>
    <scope>NUCLEOTIDE SEQUENCE [LARGE SCALE GENOMIC DNA]</scope>
    <source>
        <strain evidence="2 3">DSM 29589</strain>
    </source>
</reference>
<dbReference type="STRING" id="337701.SAMN05444398_11583"/>
<evidence type="ECO:0000313" key="3">
    <source>
        <dbReference type="Proteomes" id="UP000183974"/>
    </source>
</evidence>
<dbReference type="EMBL" id="FRBR01000015">
    <property type="protein sequence ID" value="SHM40118.1"/>
    <property type="molecule type" value="Genomic_DNA"/>
</dbReference>
<gene>
    <name evidence="2" type="ORF">SAMN05444398_11583</name>
</gene>
<feature type="transmembrane region" description="Helical" evidence="1">
    <location>
        <begin position="33"/>
        <end position="50"/>
    </location>
</feature>
<dbReference type="Proteomes" id="UP000183974">
    <property type="component" value="Unassembled WGS sequence"/>
</dbReference>
<keyword evidence="1" id="KW-0812">Transmembrane</keyword>
<evidence type="ECO:0008006" key="4">
    <source>
        <dbReference type="Google" id="ProtNLM"/>
    </source>
</evidence>
<keyword evidence="1" id="KW-0472">Membrane</keyword>
<keyword evidence="3" id="KW-1185">Reference proteome</keyword>
<dbReference type="RefSeq" id="WP_073036990.1">
    <property type="nucleotide sequence ID" value="NZ_BMLR01000015.1"/>
</dbReference>
<feature type="transmembrane region" description="Helical" evidence="1">
    <location>
        <begin position="6"/>
        <end position="26"/>
    </location>
</feature>
<sequence>MDPDLSLIIGLILIILSIPSIMAAFSEGHAPRVASVVIIAGGALIVWAMTSKPGGYSLLEIPDIFMQVVARYLT</sequence>
<name>A0A1M7IHN6_9RHOB</name>
<keyword evidence="1" id="KW-1133">Transmembrane helix</keyword>
<organism evidence="2 3">
    <name type="scientific">Roseovarius pacificus</name>
    <dbReference type="NCBI Taxonomy" id="337701"/>
    <lineage>
        <taxon>Bacteria</taxon>
        <taxon>Pseudomonadati</taxon>
        <taxon>Pseudomonadota</taxon>
        <taxon>Alphaproteobacteria</taxon>
        <taxon>Rhodobacterales</taxon>
        <taxon>Roseobacteraceae</taxon>
        <taxon>Roseovarius</taxon>
    </lineage>
</organism>
<proteinExistence type="predicted"/>
<evidence type="ECO:0000256" key="1">
    <source>
        <dbReference type="SAM" id="Phobius"/>
    </source>
</evidence>
<dbReference type="AlphaFoldDB" id="A0A1M7IHN6"/>
<dbReference type="OrthoDB" id="7875801at2"/>